<comment type="caution">
    <text evidence="2">The sequence shown here is derived from an EMBL/GenBank/DDBJ whole genome shotgun (WGS) entry which is preliminary data.</text>
</comment>
<protein>
    <submittedName>
        <fullName evidence="2">Glycosyltransferase</fullName>
    </submittedName>
</protein>
<organism evidence="2 3">
    <name type="scientific">Brevundimonas kwangchunensis</name>
    <dbReference type="NCBI Taxonomy" id="322163"/>
    <lineage>
        <taxon>Bacteria</taxon>
        <taxon>Pseudomonadati</taxon>
        <taxon>Pseudomonadota</taxon>
        <taxon>Alphaproteobacteria</taxon>
        <taxon>Caulobacterales</taxon>
        <taxon>Caulobacteraceae</taxon>
        <taxon>Brevundimonas</taxon>
    </lineage>
</organism>
<feature type="domain" description="Erythromycin biosynthesis protein CIII-like C-terminal" evidence="1">
    <location>
        <begin position="294"/>
        <end position="372"/>
    </location>
</feature>
<evidence type="ECO:0000313" key="2">
    <source>
        <dbReference type="EMBL" id="GAA0618396.1"/>
    </source>
</evidence>
<dbReference type="SUPFAM" id="SSF53756">
    <property type="entry name" value="UDP-Glycosyltransferase/glycogen phosphorylase"/>
    <property type="match status" value="1"/>
</dbReference>
<dbReference type="Gene3D" id="3.40.50.2000">
    <property type="entry name" value="Glycogen Phosphorylase B"/>
    <property type="match status" value="2"/>
</dbReference>
<sequence length="412" mass="43068">MRFLLTTWGSRGDVEPMAALAVALKAQGAEAVVCAPPEKEFIELLDRAGVEFAPAFMRVRDWIALAGKPPMDLPRRATEMAFAQFGALKVAAEGCDLILGTGLMPSCIAAHTLAERTGARWAHVSFCPMLLPSEHHAPFVYPGQAPADGTADNRTLWAHNVEVMDALFGGAANDLRASVGLPPVDNVRDHVFGEHPLLASDPALWPWEPTDLCRPVQTGAWVLPDTRPLPEGLDAFLGAGTPPVYVGFGSMAMGASRDAAQAAISAARAHGRRVVLAGGWAGFSLPDEGADCFLVADVNQQALFPRVAAAIHHGGAGTTFAAARAGVPQIIAPQVVDQPFWAARIEALEAGVAHDGPTPTHDSLNAALATALSPVVATHAVTLASLVHIDGAARAAAALLGQDENRAPEPTR</sequence>
<proteinExistence type="predicted"/>
<dbReference type="InterPro" id="IPR050426">
    <property type="entry name" value="Glycosyltransferase_28"/>
</dbReference>
<dbReference type="PANTHER" id="PTHR48050">
    <property type="entry name" value="STEROL 3-BETA-GLUCOSYLTRANSFERASE"/>
    <property type="match status" value="1"/>
</dbReference>
<dbReference type="EMBL" id="BAAAGA010000002">
    <property type="protein sequence ID" value="GAA0618396.1"/>
    <property type="molecule type" value="Genomic_DNA"/>
</dbReference>
<evidence type="ECO:0000259" key="1">
    <source>
        <dbReference type="Pfam" id="PF06722"/>
    </source>
</evidence>
<dbReference type="Pfam" id="PF06722">
    <property type="entry name" value="EryCIII-like_C"/>
    <property type="match status" value="1"/>
</dbReference>
<keyword evidence="3" id="KW-1185">Reference proteome</keyword>
<dbReference type="CDD" id="cd03784">
    <property type="entry name" value="GT1_Gtf-like"/>
    <property type="match status" value="1"/>
</dbReference>
<dbReference type="InterPro" id="IPR010610">
    <property type="entry name" value="EryCIII-like_C"/>
</dbReference>
<dbReference type="Proteomes" id="UP001501352">
    <property type="component" value="Unassembled WGS sequence"/>
</dbReference>
<dbReference type="InterPro" id="IPR002213">
    <property type="entry name" value="UDP_glucos_trans"/>
</dbReference>
<accession>A0ABN1GSQ7</accession>
<dbReference type="PANTHER" id="PTHR48050:SF13">
    <property type="entry name" value="STEROL 3-BETA-GLUCOSYLTRANSFERASE UGT80A2"/>
    <property type="match status" value="1"/>
</dbReference>
<name>A0ABN1GSQ7_9CAUL</name>
<dbReference type="RefSeq" id="WP_343791748.1">
    <property type="nucleotide sequence ID" value="NZ_BAAAGA010000002.1"/>
</dbReference>
<gene>
    <name evidence="2" type="ORF">GCM10009422_12210</name>
</gene>
<reference evidence="2 3" key="1">
    <citation type="journal article" date="2019" name="Int. J. Syst. Evol. Microbiol.">
        <title>The Global Catalogue of Microorganisms (GCM) 10K type strain sequencing project: providing services to taxonomists for standard genome sequencing and annotation.</title>
        <authorList>
            <consortium name="The Broad Institute Genomics Platform"/>
            <consortium name="The Broad Institute Genome Sequencing Center for Infectious Disease"/>
            <person name="Wu L."/>
            <person name="Ma J."/>
        </authorList>
    </citation>
    <scope>NUCLEOTIDE SEQUENCE [LARGE SCALE GENOMIC DNA]</scope>
    <source>
        <strain evidence="2 3">JCM 12928</strain>
    </source>
</reference>
<evidence type="ECO:0000313" key="3">
    <source>
        <dbReference type="Proteomes" id="UP001501352"/>
    </source>
</evidence>